<dbReference type="Pfam" id="PF00046">
    <property type="entry name" value="Homeodomain"/>
    <property type="match status" value="1"/>
</dbReference>
<dbReference type="InterPro" id="IPR001356">
    <property type="entry name" value="HD"/>
</dbReference>
<feature type="DNA-binding region" description="Homeobox" evidence="1">
    <location>
        <begin position="33"/>
        <end position="68"/>
    </location>
</feature>
<dbReference type="CDD" id="cd00086">
    <property type="entry name" value="homeodomain"/>
    <property type="match status" value="1"/>
</dbReference>
<reference evidence="5" key="1">
    <citation type="journal article" date="2020" name="Stud. Mycol.">
        <title>101 Dothideomycetes genomes: a test case for predicting lifestyles and emergence of pathogens.</title>
        <authorList>
            <person name="Haridas S."/>
            <person name="Albert R."/>
            <person name="Binder M."/>
            <person name="Bloem J."/>
            <person name="Labutti K."/>
            <person name="Salamov A."/>
            <person name="Andreopoulos B."/>
            <person name="Baker S."/>
            <person name="Barry K."/>
            <person name="Bills G."/>
            <person name="Bluhm B."/>
            <person name="Cannon C."/>
            <person name="Castanera R."/>
            <person name="Culley D."/>
            <person name="Daum C."/>
            <person name="Ezra D."/>
            <person name="Gonzalez J."/>
            <person name="Henrissat B."/>
            <person name="Kuo A."/>
            <person name="Liang C."/>
            <person name="Lipzen A."/>
            <person name="Lutzoni F."/>
            <person name="Magnuson J."/>
            <person name="Mondo S."/>
            <person name="Nolan M."/>
            <person name="Ohm R."/>
            <person name="Pangilinan J."/>
            <person name="Park H.-J."/>
            <person name="Ramirez L."/>
            <person name="Alfaro M."/>
            <person name="Sun H."/>
            <person name="Tritt A."/>
            <person name="Yoshinaga Y."/>
            <person name="Zwiers L.-H."/>
            <person name="Turgeon B."/>
            <person name="Goodwin S."/>
            <person name="Spatafora J."/>
            <person name="Crous P."/>
            <person name="Grigoriev I."/>
        </authorList>
    </citation>
    <scope>NUCLEOTIDE SEQUENCE</scope>
    <source>
        <strain evidence="5">CBS 207.26</strain>
    </source>
</reference>
<feature type="compositionally biased region" description="Basic and acidic residues" evidence="3">
    <location>
        <begin position="71"/>
        <end position="80"/>
    </location>
</feature>
<keyword evidence="6" id="KW-1185">Reference proteome</keyword>
<gene>
    <name evidence="5" type="ORF">K469DRAFT_743635</name>
</gene>
<dbReference type="PROSITE" id="PS50071">
    <property type="entry name" value="HOMEOBOX_2"/>
    <property type="match status" value="1"/>
</dbReference>
<evidence type="ECO:0000256" key="2">
    <source>
        <dbReference type="RuleBase" id="RU000682"/>
    </source>
</evidence>
<dbReference type="Gene3D" id="1.10.10.60">
    <property type="entry name" value="Homeodomain-like"/>
    <property type="match status" value="1"/>
</dbReference>
<dbReference type="EMBL" id="ML994610">
    <property type="protein sequence ID" value="KAF2194907.1"/>
    <property type="molecule type" value="Genomic_DNA"/>
</dbReference>
<proteinExistence type="predicted"/>
<accession>A0A6A6ERX6</accession>
<dbReference type="AlphaFoldDB" id="A0A6A6ERX6"/>
<name>A0A6A6ERX6_9PEZI</name>
<feature type="region of interest" description="Disordered" evidence="3">
    <location>
        <begin position="1"/>
        <end position="36"/>
    </location>
</feature>
<feature type="compositionally biased region" description="Polar residues" evidence="3">
    <location>
        <begin position="114"/>
        <end position="126"/>
    </location>
</feature>
<organism evidence="5 6">
    <name type="scientific">Zopfia rhizophila CBS 207.26</name>
    <dbReference type="NCBI Taxonomy" id="1314779"/>
    <lineage>
        <taxon>Eukaryota</taxon>
        <taxon>Fungi</taxon>
        <taxon>Dikarya</taxon>
        <taxon>Ascomycota</taxon>
        <taxon>Pezizomycotina</taxon>
        <taxon>Dothideomycetes</taxon>
        <taxon>Dothideomycetes incertae sedis</taxon>
        <taxon>Zopfiaceae</taxon>
        <taxon>Zopfia</taxon>
    </lineage>
</organism>
<dbReference type="GO" id="GO:0005634">
    <property type="term" value="C:nucleus"/>
    <property type="evidence" value="ECO:0007669"/>
    <property type="project" value="UniProtKB-SubCell"/>
</dbReference>
<dbReference type="InterPro" id="IPR009057">
    <property type="entry name" value="Homeodomain-like_sf"/>
</dbReference>
<keyword evidence="1 2" id="KW-0539">Nucleus</keyword>
<evidence type="ECO:0000313" key="6">
    <source>
        <dbReference type="Proteomes" id="UP000800200"/>
    </source>
</evidence>
<feature type="region of interest" description="Disordered" evidence="3">
    <location>
        <begin position="114"/>
        <end position="133"/>
    </location>
</feature>
<dbReference type="SUPFAM" id="SSF46689">
    <property type="entry name" value="Homeodomain-like"/>
    <property type="match status" value="1"/>
</dbReference>
<dbReference type="GO" id="GO:0003677">
    <property type="term" value="F:DNA binding"/>
    <property type="evidence" value="ECO:0007669"/>
    <property type="project" value="UniProtKB-UniRule"/>
</dbReference>
<protein>
    <recommendedName>
        <fullName evidence="4">Homeobox domain-containing protein</fullName>
    </recommendedName>
</protein>
<evidence type="ECO:0000256" key="1">
    <source>
        <dbReference type="PROSITE-ProRule" id="PRU00108"/>
    </source>
</evidence>
<feature type="domain" description="Homeobox" evidence="4">
    <location>
        <begin position="31"/>
        <end position="67"/>
    </location>
</feature>
<evidence type="ECO:0000256" key="3">
    <source>
        <dbReference type="SAM" id="MobiDB-lite"/>
    </source>
</evidence>
<evidence type="ECO:0000313" key="5">
    <source>
        <dbReference type="EMBL" id="KAF2194907.1"/>
    </source>
</evidence>
<keyword evidence="1 2" id="KW-0371">Homeobox</keyword>
<evidence type="ECO:0000259" key="4">
    <source>
        <dbReference type="PROSITE" id="PS50071"/>
    </source>
</evidence>
<sequence>MIAPPLNGGLSIPSPTLLPNEEGDLPDENPNPVPASSQINMIARQTNLEAKRVRNWFNNARLWKKLRPKLPKESLERLSQESDSNSNPQMEAYLDSSVEDKPVVISAIEAADTIQESSEQASNFDSTRIRRLA</sequence>
<comment type="subcellular location">
    <subcellularLocation>
        <location evidence="1 2">Nucleus</location>
    </subcellularLocation>
</comment>
<keyword evidence="1 2" id="KW-0238">DNA-binding</keyword>
<dbReference type="Proteomes" id="UP000800200">
    <property type="component" value="Unassembled WGS sequence"/>
</dbReference>
<feature type="region of interest" description="Disordered" evidence="3">
    <location>
        <begin position="71"/>
        <end position="91"/>
    </location>
</feature>